<feature type="domain" description="PPIase FKBP-type" evidence="14">
    <location>
        <begin position="161"/>
        <end position="243"/>
    </location>
</feature>
<dbReference type="Proteomes" id="UP000250928">
    <property type="component" value="Unassembled WGS sequence"/>
</dbReference>
<evidence type="ECO:0000256" key="13">
    <source>
        <dbReference type="RuleBase" id="RU003914"/>
    </source>
</evidence>
<dbReference type="Gene3D" id="1.10.3120.10">
    <property type="entry name" value="Trigger factor, C-terminal domain"/>
    <property type="match status" value="1"/>
</dbReference>
<dbReference type="GO" id="GO:0044183">
    <property type="term" value="F:protein folding chaperone"/>
    <property type="evidence" value="ECO:0007669"/>
    <property type="project" value="TreeGrafter"/>
</dbReference>
<evidence type="ECO:0000256" key="11">
    <source>
        <dbReference type="HAMAP-Rule" id="MF_00303"/>
    </source>
</evidence>
<dbReference type="InterPro" id="IPR001179">
    <property type="entry name" value="PPIase_FKBP_dom"/>
</dbReference>
<sequence>MQVSVESSEGLERRMKVELPVDRVNAAVEKRLKEIARTVRLDGFRPGKVPLSVVRKRFAGQARHEVFGDLVQSTYYEALVQENLHPAGDPSIEPLDLPEEQGMGYTAVFEVMPEVQVQSIEGKEITRSVAEVTDADVDAMIEKLRTQRTTWGEVEREAADGDQLTISFKGFVDGEAFDGGSADEVPLELGSGRMIEGFESGLVGARAGESRTLELKFPDEYPAEKLAGKDATFEIEVNQVCEAVLPELDEEFAKVLGVAEGGVEALRKEIRSNMEHELEEKIQGQMKDQAMQILLEAHPIDIPKAMIEQEAKALQQQTRQNMVQSGYTTQADLPLHLFEGQAKNRITLGLVIGEVIKQNDLQLDEERVRAKVEQFAQSYEQPQEVIDYYYDDKNQQQLASVANVVMEDQVVDWVIGQVRVEEKQVSFAELMEPQQGAEAS</sequence>
<dbReference type="GO" id="GO:0003755">
    <property type="term" value="F:peptidyl-prolyl cis-trans isomerase activity"/>
    <property type="evidence" value="ECO:0007669"/>
    <property type="project" value="UniProtKB-UniRule"/>
</dbReference>
<evidence type="ECO:0000256" key="6">
    <source>
        <dbReference type="ARBA" id="ARBA00023110"/>
    </source>
</evidence>
<dbReference type="SUPFAM" id="SSF109998">
    <property type="entry name" value="Triger factor/SurA peptide-binding domain-like"/>
    <property type="match status" value="1"/>
</dbReference>
<proteinExistence type="inferred from homology"/>
<dbReference type="Gene3D" id="3.10.50.40">
    <property type="match status" value="1"/>
</dbReference>
<dbReference type="SUPFAM" id="SSF102735">
    <property type="entry name" value="Trigger factor ribosome-binding domain"/>
    <property type="match status" value="1"/>
</dbReference>
<dbReference type="GO" id="GO:0051301">
    <property type="term" value="P:cell division"/>
    <property type="evidence" value="ECO:0007669"/>
    <property type="project" value="UniProtKB-KW"/>
</dbReference>
<evidence type="ECO:0000313" key="15">
    <source>
        <dbReference type="EMBL" id="PUE02195.1"/>
    </source>
</evidence>
<dbReference type="InterPro" id="IPR005215">
    <property type="entry name" value="Trig_fac"/>
</dbReference>
<evidence type="ECO:0000256" key="7">
    <source>
        <dbReference type="ARBA" id="ARBA00023186"/>
    </source>
</evidence>
<dbReference type="AlphaFoldDB" id="A0A657PRA8"/>
<dbReference type="HAMAP" id="MF_00303">
    <property type="entry name" value="Trigger_factor_Tig"/>
    <property type="match status" value="1"/>
</dbReference>
<dbReference type="EMBL" id="PQCO01000185">
    <property type="protein sequence ID" value="PUE02195.1"/>
    <property type="molecule type" value="Genomic_DNA"/>
</dbReference>
<dbReference type="PIRSF" id="PIRSF003095">
    <property type="entry name" value="Trigger_factor"/>
    <property type="match status" value="1"/>
</dbReference>
<dbReference type="GO" id="GO:0043022">
    <property type="term" value="F:ribosome binding"/>
    <property type="evidence" value="ECO:0007669"/>
    <property type="project" value="TreeGrafter"/>
</dbReference>
<dbReference type="GO" id="GO:0015031">
    <property type="term" value="P:protein transport"/>
    <property type="evidence" value="ECO:0007669"/>
    <property type="project" value="UniProtKB-UniRule"/>
</dbReference>
<dbReference type="Pfam" id="PF05698">
    <property type="entry name" value="Trigger_C"/>
    <property type="match status" value="1"/>
</dbReference>
<evidence type="ECO:0000256" key="1">
    <source>
        <dbReference type="ARBA" id="ARBA00000971"/>
    </source>
</evidence>
<gene>
    <name evidence="11" type="primary">tig</name>
    <name evidence="15" type="ORF">C3L24_06720</name>
</gene>
<evidence type="ECO:0000256" key="3">
    <source>
        <dbReference type="ARBA" id="ARBA00013194"/>
    </source>
</evidence>
<dbReference type="InterPro" id="IPR008881">
    <property type="entry name" value="Trigger_fac_ribosome-bd_bac"/>
</dbReference>
<comment type="subcellular location">
    <subcellularLocation>
        <location evidence="11">Cytoplasm</location>
    </subcellularLocation>
    <text evidence="11">About half TF is bound to the ribosome near the polypeptide exit tunnel while the other half is free in the cytoplasm.</text>
</comment>
<evidence type="ECO:0000259" key="14">
    <source>
        <dbReference type="PROSITE" id="PS50059"/>
    </source>
</evidence>
<evidence type="ECO:0000256" key="8">
    <source>
        <dbReference type="ARBA" id="ARBA00023235"/>
    </source>
</evidence>
<dbReference type="InterPro" id="IPR046357">
    <property type="entry name" value="PPIase_dom_sf"/>
</dbReference>
<dbReference type="EC" id="5.2.1.8" evidence="3 11"/>
<comment type="function">
    <text evidence="11">Involved in protein export. Acts as a chaperone by maintaining the newly synthesized protein in an open conformation. Functions as a peptidyl-prolyl cis-trans isomerase.</text>
</comment>
<keyword evidence="7 11" id="KW-0143">Chaperone</keyword>
<dbReference type="Pfam" id="PF05697">
    <property type="entry name" value="Trigger_N"/>
    <property type="match status" value="1"/>
</dbReference>
<dbReference type="PANTHER" id="PTHR30560:SF3">
    <property type="entry name" value="TRIGGER FACTOR-LIKE PROTEIN TIG, CHLOROPLASTIC"/>
    <property type="match status" value="1"/>
</dbReference>
<evidence type="ECO:0000256" key="12">
    <source>
        <dbReference type="PROSITE-ProRule" id="PRU00277"/>
    </source>
</evidence>
<dbReference type="NCBIfam" id="TIGR00115">
    <property type="entry name" value="tig"/>
    <property type="match status" value="1"/>
</dbReference>
<reference evidence="15 16" key="1">
    <citation type="submission" date="2018-01" db="EMBL/GenBank/DDBJ databases">
        <title>Novel co-symbiosis in the lucinid bivalve Phacoides pectinatus.</title>
        <authorList>
            <person name="Lim S.J."/>
            <person name="Davis B.G."/>
            <person name="Gill D.E."/>
            <person name="Engel A.S."/>
            <person name="Anderson L.C."/>
            <person name="Campbell B.J."/>
        </authorList>
    </citation>
    <scope>NUCLEOTIDE SEQUENCE [LARGE SCALE GENOMIC DNA]</scope>
    <source>
        <strain evidence="15">N3_P5</strain>
    </source>
</reference>
<dbReference type="InterPro" id="IPR008880">
    <property type="entry name" value="Trigger_fac_C"/>
</dbReference>
<dbReference type="InterPro" id="IPR036611">
    <property type="entry name" value="Trigger_fac_ribosome-bd_sf"/>
</dbReference>
<name>A0A657PRA8_9GAMM</name>
<protein>
    <recommendedName>
        <fullName evidence="4 11">Trigger factor</fullName>
        <shortName evidence="11">TF</shortName>
        <ecNumber evidence="3 11">5.2.1.8</ecNumber>
    </recommendedName>
    <alternativeName>
        <fullName evidence="10 11">PPIase</fullName>
    </alternativeName>
</protein>
<comment type="caution">
    <text evidence="15">The sequence shown here is derived from an EMBL/GenBank/DDBJ whole genome shotgun (WGS) entry which is preliminary data.</text>
</comment>
<keyword evidence="8 11" id="KW-0413">Isomerase</keyword>
<accession>A0A657PRA8</accession>
<comment type="domain">
    <text evidence="11">Consists of 3 domains; the N-terminus binds the ribosome, the middle domain has PPIase activity, while the C-terminus has intrinsic chaperone activity on its own.</text>
</comment>
<keyword evidence="6 11" id="KW-0697">Rotamase</keyword>
<dbReference type="Gene3D" id="3.30.70.1050">
    <property type="entry name" value="Trigger factor ribosome-binding domain"/>
    <property type="match status" value="1"/>
</dbReference>
<evidence type="ECO:0000256" key="10">
    <source>
        <dbReference type="ARBA" id="ARBA00029986"/>
    </source>
</evidence>
<evidence type="ECO:0000256" key="2">
    <source>
        <dbReference type="ARBA" id="ARBA00005464"/>
    </source>
</evidence>
<evidence type="ECO:0000256" key="5">
    <source>
        <dbReference type="ARBA" id="ARBA00022618"/>
    </source>
</evidence>
<dbReference type="GO" id="GO:0005737">
    <property type="term" value="C:cytoplasm"/>
    <property type="evidence" value="ECO:0007669"/>
    <property type="project" value="UniProtKB-SubCell"/>
</dbReference>
<dbReference type="GO" id="GO:0051083">
    <property type="term" value="P:'de novo' cotranslational protein folding"/>
    <property type="evidence" value="ECO:0007669"/>
    <property type="project" value="TreeGrafter"/>
</dbReference>
<keyword evidence="5 11" id="KW-0132">Cell division</keyword>
<evidence type="ECO:0000256" key="4">
    <source>
        <dbReference type="ARBA" id="ARBA00016902"/>
    </source>
</evidence>
<dbReference type="SUPFAM" id="SSF54534">
    <property type="entry name" value="FKBP-like"/>
    <property type="match status" value="1"/>
</dbReference>
<dbReference type="FunFam" id="3.10.50.40:FF:000001">
    <property type="entry name" value="Trigger factor"/>
    <property type="match status" value="1"/>
</dbReference>
<comment type="similarity">
    <text evidence="2 11 13">Belongs to the FKBP-type PPIase family. Tig subfamily.</text>
</comment>
<dbReference type="GO" id="GO:0043335">
    <property type="term" value="P:protein unfolding"/>
    <property type="evidence" value="ECO:0007669"/>
    <property type="project" value="TreeGrafter"/>
</dbReference>
<dbReference type="InterPro" id="IPR027304">
    <property type="entry name" value="Trigger_fact/SurA_dom_sf"/>
</dbReference>
<dbReference type="Pfam" id="PF00254">
    <property type="entry name" value="FKBP_C"/>
    <property type="match status" value="1"/>
</dbReference>
<dbReference type="InterPro" id="IPR037041">
    <property type="entry name" value="Trigger_fac_C_sf"/>
</dbReference>
<comment type="catalytic activity">
    <reaction evidence="1 11 12">
        <text>[protein]-peptidylproline (omega=180) = [protein]-peptidylproline (omega=0)</text>
        <dbReference type="Rhea" id="RHEA:16237"/>
        <dbReference type="Rhea" id="RHEA-COMP:10747"/>
        <dbReference type="Rhea" id="RHEA-COMP:10748"/>
        <dbReference type="ChEBI" id="CHEBI:83833"/>
        <dbReference type="ChEBI" id="CHEBI:83834"/>
        <dbReference type="EC" id="5.2.1.8"/>
    </reaction>
</comment>
<evidence type="ECO:0000256" key="9">
    <source>
        <dbReference type="ARBA" id="ARBA00023306"/>
    </source>
</evidence>
<evidence type="ECO:0000313" key="16">
    <source>
        <dbReference type="Proteomes" id="UP000250928"/>
    </source>
</evidence>
<dbReference type="PANTHER" id="PTHR30560">
    <property type="entry name" value="TRIGGER FACTOR CHAPERONE AND PEPTIDYL-PROLYL CIS/TRANS ISOMERASE"/>
    <property type="match status" value="1"/>
</dbReference>
<dbReference type="PROSITE" id="PS50059">
    <property type="entry name" value="FKBP_PPIASE"/>
    <property type="match status" value="1"/>
</dbReference>
<organism evidence="15 16">
    <name type="scientific">Candidatus Sedimenticola endophacoides</name>
    <dbReference type="NCBI Taxonomy" id="2548426"/>
    <lineage>
        <taxon>Bacteria</taxon>
        <taxon>Pseudomonadati</taxon>
        <taxon>Pseudomonadota</taxon>
        <taxon>Gammaproteobacteria</taxon>
        <taxon>Chromatiales</taxon>
        <taxon>Sedimenticolaceae</taxon>
        <taxon>Sedimenticola</taxon>
    </lineage>
</organism>
<keyword evidence="9 11" id="KW-0131">Cell cycle</keyword>
<keyword evidence="11" id="KW-0963">Cytoplasm</keyword>